<evidence type="ECO:0000256" key="1">
    <source>
        <dbReference type="ARBA" id="ARBA00004584"/>
    </source>
</evidence>
<evidence type="ECO:0000256" key="8">
    <source>
        <dbReference type="ARBA" id="ARBA00023328"/>
    </source>
</evidence>
<evidence type="ECO:0000256" key="6">
    <source>
        <dbReference type="ARBA" id="ARBA00023054"/>
    </source>
</evidence>
<evidence type="ECO:0000256" key="3">
    <source>
        <dbReference type="ARBA" id="ARBA00022454"/>
    </source>
</evidence>
<dbReference type="Pfam" id="PF03800">
    <property type="entry name" value="Nuf2"/>
    <property type="match status" value="1"/>
</dbReference>
<comment type="similarity">
    <text evidence="2">Belongs to the NUF2 family.</text>
</comment>
<evidence type="ECO:0000313" key="12">
    <source>
        <dbReference type="Proteomes" id="UP001516464"/>
    </source>
</evidence>
<evidence type="ECO:0000256" key="5">
    <source>
        <dbReference type="ARBA" id="ARBA00022776"/>
    </source>
</evidence>
<feature type="coiled-coil region" evidence="9">
    <location>
        <begin position="301"/>
        <end position="349"/>
    </location>
</feature>
<keyword evidence="3" id="KW-0158">Chromosome</keyword>
<dbReference type="InterPro" id="IPR005549">
    <property type="entry name" value="Kinetochore_Nuf2_N"/>
</dbReference>
<dbReference type="EMBL" id="SBIQ01000004">
    <property type="protein sequence ID" value="KAF7684693.1"/>
    <property type="molecule type" value="Genomic_DNA"/>
</dbReference>
<dbReference type="InterPro" id="IPR038275">
    <property type="entry name" value="Nuf2_N_sf"/>
</dbReference>
<comment type="caution">
    <text evidence="11">The sequence shown here is derived from an EMBL/GenBank/DDBJ whole genome shotgun (WGS) entry which is preliminary data.</text>
</comment>
<protein>
    <submittedName>
        <fullName evidence="11">Kinetochore protein NUF2</fullName>
    </submittedName>
</protein>
<dbReference type="Proteomes" id="UP001516464">
    <property type="component" value="Unassembled WGS sequence"/>
</dbReference>
<feature type="coiled-coil region" evidence="9">
    <location>
        <begin position="146"/>
        <end position="173"/>
    </location>
</feature>
<sequence length="435" mass="50020">MPANLQNYSTKEIIDYFADFQIQIKPLDLQKPTPASTTKLFESLLDLYKGVKTSAIMARINSSSLDSTYEEALYLITLSKRVNQFIKSIGGVGRKMSFTLRDLAQPDPKRISVFLSAIVGFSMFRDSKCEVYERLSRRAQEAEGLGMDISNEIAAKEEQIRIAEEELSQRKKLQDAISSEIQFIESTLRESYKTHRAKIKSLEGIKKEKNILIDKQSSMQLMVLNLKGEIACLKTQIVSDPTKLMDLLEEMKSMVSKEKESIALLKQRSEELSNLNLEYNLEELKVCAKKCALIKAEHKKIGVLLREMSNVENVINESNNEILVYQKKINHVYRQISHLESKIHNLQENDKQCTTMITDQLGVLKSNYEKMSEAKLSIREKIEENMKKTREIENEILKAKTTHDNECVEIQYLLCNLKDHILSYCSETRNVINNE</sequence>
<accession>A0ABQ7I2P5</accession>
<evidence type="ECO:0000256" key="7">
    <source>
        <dbReference type="ARBA" id="ARBA00023306"/>
    </source>
</evidence>
<keyword evidence="12" id="KW-1185">Reference proteome</keyword>
<keyword evidence="8" id="KW-0137">Centromere</keyword>
<keyword evidence="5" id="KW-0498">Mitosis</keyword>
<organism evidence="11 12">
    <name type="scientific">Astathelohania contejeani</name>
    <dbReference type="NCBI Taxonomy" id="164912"/>
    <lineage>
        <taxon>Eukaryota</taxon>
        <taxon>Fungi</taxon>
        <taxon>Fungi incertae sedis</taxon>
        <taxon>Microsporidia</taxon>
        <taxon>Astathelohaniidae</taxon>
        <taxon>Astathelohania</taxon>
    </lineage>
</organism>
<gene>
    <name evidence="11" type="primary">NUF2</name>
    <name evidence="11" type="ORF">TCON_0118</name>
</gene>
<evidence type="ECO:0000313" key="11">
    <source>
        <dbReference type="EMBL" id="KAF7684693.1"/>
    </source>
</evidence>
<evidence type="ECO:0000256" key="4">
    <source>
        <dbReference type="ARBA" id="ARBA00022618"/>
    </source>
</evidence>
<evidence type="ECO:0000259" key="10">
    <source>
        <dbReference type="Pfam" id="PF03800"/>
    </source>
</evidence>
<evidence type="ECO:0000256" key="2">
    <source>
        <dbReference type="ARBA" id="ARBA00005498"/>
    </source>
</evidence>
<feature type="domain" description="Kinetochore protein Nuf2 N-terminal" evidence="10">
    <location>
        <begin position="6"/>
        <end position="138"/>
    </location>
</feature>
<dbReference type="Gene3D" id="1.10.418.60">
    <property type="entry name" value="Ncd80 complex, Nuf2 subunit"/>
    <property type="match status" value="1"/>
</dbReference>
<evidence type="ECO:0000256" key="9">
    <source>
        <dbReference type="SAM" id="Coils"/>
    </source>
</evidence>
<name>A0ABQ7I2P5_9MICR</name>
<keyword evidence="6 9" id="KW-0175">Coiled coil</keyword>
<reference evidence="11 12" key="1">
    <citation type="submission" date="2019-01" db="EMBL/GenBank/DDBJ databases">
        <title>Genomes sequencing and comparative genomics of infectious freshwater microsporidia, Cucumispora dikerogammari and Thelohania contejeani.</title>
        <authorList>
            <person name="Cormier A."/>
            <person name="Giraud I."/>
            <person name="Wattier R."/>
            <person name="Teixeira M."/>
            <person name="Grandjean F."/>
            <person name="Rigaud T."/>
            <person name="Cordaux R."/>
        </authorList>
    </citation>
    <scope>NUCLEOTIDE SEQUENCE [LARGE SCALE GENOMIC DNA]</scope>
    <source>
        <strain evidence="11">T1</strain>
        <tissue evidence="11">Spores</tissue>
    </source>
</reference>
<keyword evidence="4" id="KW-0132">Cell division</keyword>
<comment type="subcellular location">
    <subcellularLocation>
        <location evidence="1">Chromosome</location>
        <location evidence="1">Centromere</location>
    </subcellularLocation>
</comment>
<keyword evidence="7" id="KW-0131">Cell cycle</keyword>
<proteinExistence type="inferred from homology"/>